<name>A0A314Y8W6_PRUYE</name>
<proteinExistence type="predicted"/>
<dbReference type="EMBL" id="PJQY01001197">
    <property type="protein sequence ID" value="PQQ04755.1"/>
    <property type="molecule type" value="Genomic_DNA"/>
</dbReference>
<comment type="caution">
    <text evidence="1">The sequence shown here is derived from an EMBL/GenBank/DDBJ whole genome shotgun (WGS) entry which is preliminary data.</text>
</comment>
<keyword evidence="2" id="KW-1185">Reference proteome</keyword>
<reference evidence="1 2" key="1">
    <citation type="submission" date="2018-02" db="EMBL/GenBank/DDBJ databases">
        <title>Draft genome of wild Prunus yedoensis var. nudiflora.</title>
        <authorList>
            <person name="Baek S."/>
            <person name="Kim J.-H."/>
            <person name="Choi K."/>
            <person name="Kim G.-B."/>
            <person name="Cho A."/>
            <person name="Jang H."/>
            <person name="Shin C.-H."/>
            <person name="Yu H.-J."/>
            <person name="Mun J.-H."/>
        </authorList>
    </citation>
    <scope>NUCLEOTIDE SEQUENCE [LARGE SCALE GENOMIC DNA]</scope>
    <source>
        <strain evidence="2">cv. Jeju island</strain>
        <tissue evidence="1">Leaf</tissue>
    </source>
</reference>
<accession>A0A314Y8W6</accession>
<dbReference type="Proteomes" id="UP000250321">
    <property type="component" value="Unassembled WGS sequence"/>
</dbReference>
<evidence type="ECO:0000313" key="2">
    <source>
        <dbReference type="Proteomes" id="UP000250321"/>
    </source>
</evidence>
<gene>
    <name evidence="1" type="ORF">Pyn_16370</name>
</gene>
<evidence type="ECO:0000313" key="1">
    <source>
        <dbReference type="EMBL" id="PQQ04755.1"/>
    </source>
</evidence>
<protein>
    <submittedName>
        <fullName evidence="1">Uncharacterized protein</fullName>
    </submittedName>
</protein>
<organism evidence="1 2">
    <name type="scientific">Prunus yedoensis var. nudiflora</name>
    <dbReference type="NCBI Taxonomy" id="2094558"/>
    <lineage>
        <taxon>Eukaryota</taxon>
        <taxon>Viridiplantae</taxon>
        <taxon>Streptophyta</taxon>
        <taxon>Embryophyta</taxon>
        <taxon>Tracheophyta</taxon>
        <taxon>Spermatophyta</taxon>
        <taxon>Magnoliopsida</taxon>
        <taxon>eudicotyledons</taxon>
        <taxon>Gunneridae</taxon>
        <taxon>Pentapetalae</taxon>
        <taxon>rosids</taxon>
        <taxon>fabids</taxon>
        <taxon>Rosales</taxon>
        <taxon>Rosaceae</taxon>
        <taxon>Amygdaloideae</taxon>
        <taxon>Amygdaleae</taxon>
        <taxon>Prunus</taxon>
    </lineage>
</organism>
<sequence length="116" mass="13014">MEGDFQFGSNSNSLDLLSEVAVVVKNWEEEDVEKAMAMAVRSRCNPLQGFGFDGYVVPDKATIKITNRLKKANTFGGICIPKKKRTSLRRGRTVLTSYALMIPSHYIRYQGRKGPI</sequence>
<dbReference type="AlphaFoldDB" id="A0A314Y8W6"/>